<sequence>MKWPPAQPVEILSAPTINYNDVNTSPASEYHPSCHPENNQCRWRTIRMKRVCNLKVASIKHENQEFTIDEGLITIGLT</sequence>
<reference evidence="1 2" key="1">
    <citation type="journal article" date="2022" name="bioRxiv">
        <title>Genomics of Preaxostyla Flagellates Illuminates Evolutionary Transitions and the Path Towards Mitochondrial Loss.</title>
        <authorList>
            <person name="Novak L.V.F."/>
            <person name="Treitli S.C."/>
            <person name="Pyrih J."/>
            <person name="Halakuc P."/>
            <person name="Pipaliya S.V."/>
            <person name="Vacek V."/>
            <person name="Brzon O."/>
            <person name="Soukal P."/>
            <person name="Eme L."/>
            <person name="Dacks J.B."/>
            <person name="Karnkowska A."/>
            <person name="Elias M."/>
            <person name="Hampl V."/>
        </authorList>
    </citation>
    <scope>NUCLEOTIDE SEQUENCE [LARGE SCALE GENOMIC DNA]</scope>
    <source>
        <strain evidence="1">NAU3</strain>
        <tissue evidence="1">Gut</tissue>
    </source>
</reference>
<gene>
    <name evidence="1" type="ORF">BLNAU_164</name>
</gene>
<comment type="caution">
    <text evidence="1">The sequence shown here is derived from an EMBL/GenBank/DDBJ whole genome shotgun (WGS) entry which is preliminary data.</text>
</comment>
<organism evidence="1 2">
    <name type="scientific">Blattamonas nauphoetae</name>
    <dbReference type="NCBI Taxonomy" id="2049346"/>
    <lineage>
        <taxon>Eukaryota</taxon>
        <taxon>Metamonada</taxon>
        <taxon>Preaxostyla</taxon>
        <taxon>Oxymonadida</taxon>
        <taxon>Blattamonas</taxon>
    </lineage>
</organism>
<dbReference type="EMBL" id="JARBJD010000001">
    <property type="protein sequence ID" value="KAK2964864.1"/>
    <property type="molecule type" value="Genomic_DNA"/>
</dbReference>
<dbReference type="Proteomes" id="UP001281761">
    <property type="component" value="Unassembled WGS sequence"/>
</dbReference>
<keyword evidence="2" id="KW-1185">Reference proteome</keyword>
<evidence type="ECO:0000313" key="2">
    <source>
        <dbReference type="Proteomes" id="UP001281761"/>
    </source>
</evidence>
<name>A0ABQ9YMT7_9EUKA</name>
<protein>
    <submittedName>
        <fullName evidence="1">Uncharacterized protein</fullName>
    </submittedName>
</protein>
<proteinExistence type="predicted"/>
<evidence type="ECO:0000313" key="1">
    <source>
        <dbReference type="EMBL" id="KAK2964864.1"/>
    </source>
</evidence>
<accession>A0ABQ9YMT7</accession>